<gene>
    <name evidence="2" type="ORF">MBJ925_LOCUS26118</name>
    <name evidence="3" type="ORF">SMN809_LOCUS11838</name>
    <name evidence="4" type="ORF">UXM345_LOCUS28032</name>
    <name evidence="1" type="ORF">XDN619_LOCUS21657</name>
</gene>
<evidence type="ECO:0000313" key="3">
    <source>
        <dbReference type="EMBL" id="CAF3999216.1"/>
    </source>
</evidence>
<evidence type="ECO:0000313" key="4">
    <source>
        <dbReference type="EMBL" id="CAF4201545.1"/>
    </source>
</evidence>
<dbReference type="Proteomes" id="UP000663824">
    <property type="component" value="Unassembled WGS sequence"/>
</dbReference>
<dbReference type="Proteomes" id="UP000663887">
    <property type="component" value="Unassembled WGS sequence"/>
</dbReference>
<dbReference type="EMBL" id="CAJOBF010006268">
    <property type="protein sequence ID" value="CAF4201545.1"/>
    <property type="molecule type" value="Genomic_DNA"/>
</dbReference>
<accession>A0A816UNZ3</accession>
<evidence type="ECO:0000313" key="2">
    <source>
        <dbReference type="EMBL" id="CAF2122081.1"/>
    </source>
</evidence>
<proteinExistence type="predicted"/>
<dbReference type="Proteomes" id="UP000676336">
    <property type="component" value="Unassembled WGS sequence"/>
</dbReference>
<evidence type="ECO:0000313" key="5">
    <source>
        <dbReference type="Proteomes" id="UP000663887"/>
    </source>
</evidence>
<organism evidence="1 5">
    <name type="scientific">Rotaria magnacalcarata</name>
    <dbReference type="NCBI Taxonomy" id="392030"/>
    <lineage>
        <taxon>Eukaryota</taxon>
        <taxon>Metazoa</taxon>
        <taxon>Spiralia</taxon>
        <taxon>Gnathifera</taxon>
        <taxon>Rotifera</taxon>
        <taxon>Eurotatoria</taxon>
        <taxon>Bdelloidea</taxon>
        <taxon>Philodinida</taxon>
        <taxon>Philodinidae</taxon>
        <taxon>Rotaria</taxon>
    </lineage>
</organism>
<protein>
    <submittedName>
        <fullName evidence="1">Uncharacterized protein</fullName>
    </submittedName>
</protein>
<dbReference type="AlphaFoldDB" id="A0A816UNZ3"/>
<dbReference type="Proteomes" id="UP000663842">
    <property type="component" value="Unassembled WGS sequence"/>
</dbReference>
<sequence>MLFLVGTNSVRVFPATQIISQTQQVVSSIQQTYPHLSQHGKISISLTFPCLKTTAQFSTEQSLLSNINVYNEELQALSSVMNFNILNFHMTNNHLAQDNMHIHFRHHIFNSIINHFDQVNQTISTAIIAPTSTSIADPTSSLSLPSDQTKINKKSKSRAVLDRKNKKRFEQLKLKRRQHTIKRKIHHQWTAVLITGYLDSIHVKYSRIPPVYNKILRIMFNNQHDQDIAAEQIGIDIFNENHYQEFVNKNR</sequence>
<reference evidence="1" key="1">
    <citation type="submission" date="2021-02" db="EMBL/GenBank/DDBJ databases">
        <authorList>
            <person name="Nowell W R."/>
        </authorList>
    </citation>
    <scope>NUCLEOTIDE SEQUENCE</scope>
</reference>
<evidence type="ECO:0000313" key="1">
    <source>
        <dbReference type="EMBL" id="CAF2116147.1"/>
    </source>
</evidence>
<dbReference type="EMBL" id="CAJNRE010013823">
    <property type="protein sequence ID" value="CAF2122081.1"/>
    <property type="molecule type" value="Genomic_DNA"/>
</dbReference>
<comment type="caution">
    <text evidence="1">The sequence shown here is derived from an EMBL/GenBank/DDBJ whole genome shotgun (WGS) entry which is preliminary data.</text>
</comment>
<name>A0A816UNZ3_9BILA</name>
<dbReference type="EMBL" id="CAJOBI010004356">
    <property type="protein sequence ID" value="CAF3999216.1"/>
    <property type="molecule type" value="Genomic_DNA"/>
</dbReference>
<dbReference type="EMBL" id="CAJNRG010009676">
    <property type="protein sequence ID" value="CAF2116147.1"/>
    <property type="molecule type" value="Genomic_DNA"/>
</dbReference>